<dbReference type="Proteomes" id="UP000313645">
    <property type="component" value="Unassembled WGS sequence"/>
</dbReference>
<reference evidence="1 2" key="1">
    <citation type="submission" date="2019-02" db="EMBL/GenBank/DDBJ databases">
        <title>Marinobacter halodurans sp. nov., a marine bacterium isolated from sea tidal flat.</title>
        <authorList>
            <person name="Yoo Y."/>
            <person name="Lee D.W."/>
            <person name="Kim B.S."/>
            <person name="Kim J.-J."/>
        </authorList>
    </citation>
    <scope>NUCLEOTIDE SEQUENCE [LARGE SCALE GENOMIC DNA]</scope>
    <source>
        <strain evidence="1 2">YJ-S3-2</strain>
    </source>
</reference>
<evidence type="ECO:0000313" key="1">
    <source>
        <dbReference type="EMBL" id="TBW51560.1"/>
    </source>
</evidence>
<organism evidence="1 2">
    <name type="scientific">Marinobacter halodurans</name>
    <dbReference type="NCBI Taxonomy" id="2528979"/>
    <lineage>
        <taxon>Bacteria</taxon>
        <taxon>Pseudomonadati</taxon>
        <taxon>Pseudomonadota</taxon>
        <taxon>Gammaproteobacteria</taxon>
        <taxon>Pseudomonadales</taxon>
        <taxon>Marinobacteraceae</taxon>
        <taxon>Marinobacter</taxon>
    </lineage>
</organism>
<keyword evidence="2" id="KW-1185">Reference proteome</keyword>
<dbReference type="EMBL" id="SJDL01000030">
    <property type="protein sequence ID" value="TBW51560.1"/>
    <property type="molecule type" value="Genomic_DNA"/>
</dbReference>
<sequence>MQRAVCQQALDRLIAYLRGCGVEITSENCRKALRLVDRALETGSHDVMARAMDMIPDYFDLPPLAIPQQSPSLMRGSIGYHPYV</sequence>
<evidence type="ECO:0000313" key="2">
    <source>
        <dbReference type="Proteomes" id="UP000313645"/>
    </source>
</evidence>
<name>A0ABY1ZGY9_9GAMM</name>
<protein>
    <submittedName>
        <fullName evidence="1">Uncharacterized protein</fullName>
    </submittedName>
</protein>
<gene>
    <name evidence="1" type="ORF">EZI54_16940</name>
</gene>
<comment type="caution">
    <text evidence="1">The sequence shown here is derived from an EMBL/GenBank/DDBJ whole genome shotgun (WGS) entry which is preliminary data.</text>
</comment>
<accession>A0ABY1ZGY9</accession>
<proteinExistence type="predicted"/>
<dbReference type="RefSeq" id="WP_131483066.1">
    <property type="nucleotide sequence ID" value="NZ_SJDL01000030.1"/>
</dbReference>